<proteinExistence type="predicted"/>
<name>A0ABS3M1W4_9BACT</name>
<organism evidence="1 2">
    <name type="scientific">Prevotella illustrans</name>
    <dbReference type="NCBI Taxonomy" id="2800387"/>
    <lineage>
        <taxon>Bacteria</taxon>
        <taxon>Pseudomonadati</taxon>
        <taxon>Bacteroidota</taxon>
        <taxon>Bacteroidia</taxon>
        <taxon>Bacteroidales</taxon>
        <taxon>Prevotellaceae</taxon>
        <taxon>Prevotella</taxon>
    </lineage>
</organism>
<evidence type="ECO:0000313" key="1">
    <source>
        <dbReference type="EMBL" id="MBO1362186.1"/>
    </source>
</evidence>
<evidence type="ECO:0008006" key="3">
    <source>
        <dbReference type="Google" id="ProtNLM"/>
    </source>
</evidence>
<sequence>MKKTENGKNDTHFNIEYSFGIQNIFHHLSFQLTTGRSIYSMKGINYQHHVSKMYATVSLNGYWKTWSVFANIDIAPQYSIWGTSLYSGTKYNYMGVKYNLKNWNFGLRLDNPLTRRGFIQCIENISSVAPSRTEYYISDMANMVELSVQYRLQFGKEYKKTNRTLKNRNFDAGVNNEY</sequence>
<keyword evidence="2" id="KW-1185">Reference proteome</keyword>
<dbReference type="EMBL" id="JAERMS010000001">
    <property type="protein sequence ID" value="MBO1362186.1"/>
    <property type="molecule type" value="Genomic_DNA"/>
</dbReference>
<protein>
    <recommendedName>
        <fullName evidence="3">Outer membrane protein beta-barrel domain-containing protein</fullName>
    </recommendedName>
</protein>
<dbReference type="Proteomes" id="UP000664265">
    <property type="component" value="Unassembled WGS sequence"/>
</dbReference>
<evidence type="ECO:0000313" key="2">
    <source>
        <dbReference type="Proteomes" id="UP000664265"/>
    </source>
</evidence>
<comment type="caution">
    <text evidence="1">The sequence shown here is derived from an EMBL/GenBank/DDBJ whole genome shotgun (WGS) entry which is preliminary data.</text>
</comment>
<dbReference type="RefSeq" id="WP_146156990.1">
    <property type="nucleotide sequence ID" value="NZ_JAERMS010000001.1"/>
</dbReference>
<accession>A0ABS3M1W4</accession>
<gene>
    <name evidence="1" type="ORF">JHU38_00055</name>
</gene>
<reference evidence="1 2" key="1">
    <citation type="submission" date="2021-01" db="EMBL/GenBank/DDBJ databases">
        <title>Prevotella A2931 sp. nov.</title>
        <authorList>
            <person name="Buhl M."/>
            <person name="Oberhettinger P."/>
        </authorList>
    </citation>
    <scope>NUCLEOTIDE SEQUENCE [LARGE SCALE GENOMIC DNA]</scope>
    <source>
        <strain evidence="1 2">A2931</strain>
    </source>
</reference>